<keyword evidence="9" id="KW-1185">Reference proteome</keyword>
<accession>A0A3B4AUK7</accession>
<dbReference type="InterPro" id="IPR000742">
    <property type="entry name" value="EGF"/>
</dbReference>
<feature type="domain" description="EGF-like" evidence="7">
    <location>
        <begin position="17"/>
        <end position="54"/>
    </location>
</feature>
<dbReference type="SMART" id="SM00181">
    <property type="entry name" value="EGF"/>
    <property type="match status" value="1"/>
</dbReference>
<keyword evidence="2" id="KW-0732">Signal</keyword>
<sequence>VRSRAVLSCAVPVMRHMPHPCLSYPCLNGGTCAEVSNSSYSCKCPEGFVGANCEEEKTLNGTYITKKYILYLCQMESTWNQSVILNEPYYNNNVVALTFGEISGHIVYLCWEEPYYNNNKTVAFTFGEISGHILYLCWEGMFPLCYYSPPVQPCPHTIVTLSVVYF</sequence>
<proteinExistence type="predicted"/>
<protein>
    <recommendedName>
        <fullName evidence="7">EGF-like domain-containing protein</fullName>
    </recommendedName>
</protein>
<dbReference type="FunFam" id="2.10.25.10:FF:000255">
    <property type="entry name" value="Sushi, nidogen and EGF-like domains 1"/>
    <property type="match status" value="1"/>
</dbReference>
<dbReference type="PRINTS" id="PR00010">
    <property type="entry name" value="EGFBLOOD"/>
</dbReference>
<organism evidence="8 9">
    <name type="scientific">Periophthalmus magnuspinnatus</name>
    <dbReference type="NCBI Taxonomy" id="409849"/>
    <lineage>
        <taxon>Eukaryota</taxon>
        <taxon>Metazoa</taxon>
        <taxon>Chordata</taxon>
        <taxon>Craniata</taxon>
        <taxon>Vertebrata</taxon>
        <taxon>Euteleostomi</taxon>
        <taxon>Actinopterygii</taxon>
        <taxon>Neopterygii</taxon>
        <taxon>Teleostei</taxon>
        <taxon>Neoteleostei</taxon>
        <taxon>Acanthomorphata</taxon>
        <taxon>Gobiaria</taxon>
        <taxon>Gobiiformes</taxon>
        <taxon>Gobioidei</taxon>
        <taxon>Gobiidae</taxon>
        <taxon>Oxudercinae</taxon>
        <taxon>Periophthalmus</taxon>
    </lineage>
</organism>
<dbReference type="Pfam" id="PF00008">
    <property type="entry name" value="EGF"/>
    <property type="match status" value="1"/>
</dbReference>
<dbReference type="STRING" id="409849.ENSPMGP00000020872"/>
<dbReference type="PROSITE" id="PS00022">
    <property type="entry name" value="EGF_1"/>
    <property type="match status" value="1"/>
</dbReference>
<evidence type="ECO:0000313" key="9">
    <source>
        <dbReference type="Proteomes" id="UP000261520"/>
    </source>
</evidence>
<evidence type="ECO:0000259" key="7">
    <source>
        <dbReference type="PROSITE" id="PS50026"/>
    </source>
</evidence>
<keyword evidence="3" id="KW-0677">Repeat</keyword>
<evidence type="ECO:0000256" key="3">
    <source>
        <dbReference type="ARBA" id="ARBA00022737"/>
    </source>
</evidence>
<keyword evidence="1 6" id="KW-0245">EGF-like domain</keyword>
<dbReference type="SUPFAM" id="SSF57196">
    <property type="entry name" value="EGF/Laminin"/>
    <property type="match status" value="1"/>
</dbReference>
<dbReference type="PROSITE" id="PS01186">
    <property type="entry name" value="EGF_2"/>
    <property type="match status" value="1"/>
</dbReference>
<evidence type="ECO:0000256" key="2">
    <source>
        <dbReference type="ARBA" id="ARBA00022729"/>
    </source>
</evidence>
<feature type="disulfide bond" evidence="6">
    <location>
        <begin position="44"/>
        <end position="53"/>
    </location>
</feature>
<dbReference type="PROSITE" id="PS50026">
    <property type="entry name" value="EGF_3"/>
    <property type="match status" value="1"/>
</dbReference>
<reference evidence="8" key="1">
    <citation type="submission" date="2025-08" db="UniProtKB">
        <authorList>
            <consortium name="Ensembl"/>
        </authorList>
    </citation>
    <scope>IDENTIFICATION</scope>
</reference>
<reference evidence="8" key="2">
    <citation type="submission" date="2025-09" db="UniProtKB">
        <authorList>
            <consortium name="Ensembl"/>
        </authorList>
    </citation>
    <scope>IDENTIFICATION</scope>
</reference>
<evidence type="ECO:0000256" key="6">
    <source>
        <dbReference type="PROSITE-ProRule" id="PRU00076"/>
    </source>
</evidence>
<dbReference type="Proteomes" id="UP000261520">
    <property type="component" value="Unplaced"/>
</dbReference>
<keyword evidence="5" id="KW-0325">Glycoprotein</keyword>
<dbReference type="CDD" id="cd00054">
    <property type="entry name" value="EGF_CA"/>
    <property type="match status" value="1"/>
</dbReference>
<evidence type="ECO:0000256" key="1">
    <source>
        <dbReference type="ARBA" id="ARBA00022536"/>
    </source>
</evidence>
<dbReference type="Gene3D" id="2.10.25.10">
    <property type="entry name" value="Laminin"/>
    <property type="match status" value="1"/>
</dbReference>
<keyword evidence="4 6" id="KW-1015">Disulfide bond</keyword>
<name>A0A3B4AUK7_9GOBI</name>
<evidence type="ECO:0000256" key="5">
    <source>
        <dbReference type="ARBA" id="ARBA00023180"/>
    </source>
</evidence>
<dbReference type="AlphaFoldDB" id="A0A3B4AUK7"/>
<evidence type="ECO:0000313" key="8">
    <source>
        <dbReference type="Ensembl" id="ENSPMGP00000020872.1"/>
    </source>
</evidence>
<dbReference type="Ensembl" id="ENSPMGT00000022254.1">
    <property type="protein sequence ID" value="ENSPMGP00000020872.1"/>
    <property type="gene ID" value="ENSPMGG00000016923.1"/>
</dbReference>
<comment type="caution">
    <text evidence="6">Lacks conserved residue(s) required for the propagation of feature annotation.</text>
</comment>
<evidence type="ECO:0000256" key="4">
    <source>
        <dbReference type="ARBA" id="ARBA00023157"/>
    </source>
</evidence>